<feature type="compositionally biased region" description="Acidic residues" evidence="1">
    <location>
        <begin position="54"/>
        <end position="68"/>
    </location>
</feature>
<dbReference type="VEuPathDB" id="FungiDB:FUN_021003"/>
<dbReference type="Proteomes" id="UP000233469">
    <property type="component" value="Unassembled WGS sequence"/>
</dbReference>
<feature type="compositionally biased region" description="Basic and acidic residues" evidence="1">
    <location>
        <begin position="70"/>
        <end position="84"/>
    </location>
</feature>
<evidence type="ECO:0000313" key="3">
    <source>
        <dbReference type="Proteomes" id="UP000233469"/>
    </source>
</evidence>
<feature type="region of interest" description="Disordered" evidence="1">
    <location>
        <begin position="51"/>
        <end position="154"/>
    </location>
</feature>
<gene>
    <name evidence="2" type="ORF">RhiirC2_716892</name>
</gene>
<reference evidence="2 3" key="1">
    <citation type="submission" date="2016-04" db="EMBL/GenBank/DDBJ databases">
        <title>Genome analyses suggest a sexual origin of heterokaryosis in a supposedly ancient asexual fungus.</title>
        <authorList>
            <person name="Ropars J."/>
            <person name="Sedzielewska K."/>
            <person name="Noel J."/>
            <person name="Charron P."/>
            <person name="Farinelli L."/>
            <person name="Marton T."/>
            <person name="Kruger M."/>
            <person name="Pelin A."/>
            <person name="Brachmann A."/>
            <person name="Corradi N."/>
        </authorList>
    </citation>
    <scope>NUCLEOTIDE SEQUENCE [LARGE SCALE GENOMIC DNA]</scope>
    <source>
        <strain evidence="2 3">C2</strain>
    </source>
</reference>
<organism evidence="2 3">
    <name type="scientific">Rhizophagus irregularis</name>
    <dbReference type="NCBI Taxonomy" id="588596"/>
    <lineage>
        <taxon>Eukaryota</taxon>
        <taxon>Fungi</taxon>
        <taxon>Fungi incertae sedis</taxon>
        <taxon>Mucoromycota</taxon>
        <taxon>Glomeromycotina</taxon>
        <taxon>Glomeromycetes</taxon>
        <taxon>Glomerales</taxon>
        <taxon>Glomeraceae</taxon>
        <taxon>Rhizophagus</taxon>
    </lineage>
</organism>
<evidence type="ECO:0000256" key="1">
    <source>
        <dbReference type="SAM" id="MobiDB-lite"/>
    </source>
</evidence>
<sequence length="223" mass="26351">MFRNHYTHLNQCQSYVRNRYNTFNMQSHPISNKRDTEINELHTHEDNVIISMELDNENDDTENEEIIGEESSRENPRILFSKEESSEESSEESNEESDEEFSEESSGEYSSDKINEESDEEFSEKSSGEYSNDESSDESSDESNEEPMKDEKIVDESLKREYMLYISGEFAPYFSNITEALMFCWNQKHNILTQAYDELVDIIHHPQFKSEDIVTNIRCFRKY</sequence>
<dbReference type="AlphaFoldDB" id="A0A2N1MPJ4"/>
<name>A0A2N1MPJ4_9GLOM</name>
<feature type="compositionally biased region" description="Acidic residues" evidence="1">
    <location>
        <begin position="131"/>
        <end position="145"/>
    </location>
</feature>
<accession>A0A2N1MPJ4</accession>
<dbReference type="EMBL" id="LLXL01001618">
    <property type="protein sequence ID" value="PKK63573.1"/>
    <property type="molecule type" value="Genomic_DNA"/>
</dbReference>
<protein>
    <submittedName>
        <fullName evidence="2">Uncharacterized protein</fullName>
    </submittedName>
</protein>
<proteinExistence type="predicted"/>
<feature type="compositionally biased region" description="Acidic residues" evidence="1">
    <location>
        <begin position="85"/>
        <end position="106"/>
    </location>
</feature>
<reference evidence="2 3" key="2">
    <citation type="submission" date="2017-10" db="EMBL/GenBank/DDBJ databases">
        <title>Extensive intraspecific genome diversity in a model arbuscular mycorrhizal fungus.</title>
        <authorList>
            <person name="Chen E.C.H."/>
            <person name="Morin E."/>
            <person name="Baudet D."/>
            <person name="Noel J."/>
            <person name="Ndikumana S."/>
            <person name="Charron P."/>
            <person name="St-Onge C."/>
            <person name="Giorgi J."/>
            <person name="Grigoriev I.V."/>
            <person name="Roux C."/>
            <person name="Martin F.M."/>
            <person name="Corradi N."/>
        </authorList>
    </citation>
    <scope>NUCLEOTIDE SEQUENCE [LARGE SCALE GENOMIC DNA]</scope>
    <source>
        <strain evidence="2 3">C2</strain>
    </source>
</reference>
<comment type="caution">
    <text evidence="2">The sequence shown here is derived from an EMBL/GenBank/DDBJ whole genome shotgun (WGS) entry which is preliminary data.</text>
</comment>
<evidence type="ECO:0000313" key="2">
    <source>
        <dbReference type="EMBL" id="PKK63573.1"/>
    </source>
</evidence>